<feature type="compositionally biased region" description="Basic residues" evidence="1">
    <location>
        <begin position="42"/>
        <end position="60"/>
    </location>
</feature>
<name>A0A8J3KUY8_9ACTN</name>
<dbReference type="EMBL" id="BONI01000002">
    <property type="protein sequence ID" value="GIG03651.1"/>
    <property type="molecule type" value="Genomic_DNA"/>
</dbReference>
<evidence type="ECO:0000313" key="3">
    <source>
        <dbReference type="Proteomes" id="UP000630887"/>
    </source>
</evidence>
<dbReference type="AlphaFoldDB" id="A0A8J3KUY8"/>
<reference evidence="2 3" key="1">
    <citation type="submission" date="2021-01" db="EMBL/GenBank/DDBJ databases">
        <title>Whole genome shotgun sequence of Catellatospora coxensis NBRC 107359.</title>
        <authorList>
            <person name="Komaki H."/>
            <person name="Tamura T."/>
        </authorList>
    </citation>
    <scope>NUCLEOTIDE SEQUENCE [LARGE SCALE GENOMIC DNA]</scope>
    <source>
        <strain evidence="2 3">NBRC 107359</strain>
    </source>
</reference>
<accession>A0A8J3KUY8</accession>
<organism evidence="2 3">
    <name type="scientific">Catellatospora coxensis</name>
    <dbReference type="NCBI Taxonomy" id="310354"/>
    <lineage>
        <taxon>Bacteria</taxon>
        <taxon>Bacillati</taxon>
        <taxon>Actinomycetota</taxon>
        <taxon>Actinomycetes</taxon>
        <taxon>Micromonosporales</taxon>
        <taxon>Micromonosporaceae</taxon>
        <taxon>Catellatospora</taxon>
    </lineage>
</organism>
<dbReference type="Proteomes" id="UP000630887">
    <property type="component" value="Unassembled WGS sequence"/>
</dbReference>
<keyword evidence="3" id="KW-1185">Reference proteome</keyword>
<evidence type="ECO:0000256" key="1">
    <source>
        <dbReference type="SAM" id="MobiDB-lite"/>
    </source>
</evidence>
<proteinExistence type="predicted"/>
<protein>
    <submittedName>
        <fullName evidence="2">Uncharacterized protein</fullName>
    </submittedName>
</protein>
<feature type="region of interest" description="Disordered" evidence="1">
    <location>
        <begin position="42"/>
        <end position="78"/>
    </location>
</feature>
<comment type="caution">
    <text evidence="2">The sequence shown here is derived from an EMBL/GenBank/DDBJ whole genome shotgun (WGS) entry which is preliminary data.</text>
</comment>
<evidence type="ECO:0000313" key="2">
    <source>
        <dbReference type="EMBL" id="GIG03651.1"/>
    </source>
</evidence>
<sequence length="78" mass="9034">MIKALTCIVRPRQVFKIVCQRMGAFDSADKPDYRLSHHYARPAPLRAKRHPTRKAARMHLTRPTIRPPTSHPVKEAHD</sequence>
<gene>
    <name evidence="2" type="ORF">Cco03nite_03510</name>
</gene>